<dbReference type="GO" id="GO:0003690">
    <property type="term" value="F:double-stranded DNA binding"/>
    <property type="evidence" value="ECO:0007669"/>
    <property type="project" value="TreeGrafter"/>
</dbReference>
<feature type="region of interest" description="Disordered" evidence="7">
    <location>
        <begin position="229"/>
        <end position="274"/>
    </location>
</feature>
<sequence>MPPKAAAKEKAVKGDEAEELVLQYLKSTNRPYASADVSANLKGKVPKPAAQKILTTLAEKGSLTMKTYGKQTIFVYDQSHLTALSKEDLAALDIEIKQTSADLESTRKTLRSVQSDLSAQESQPKTKDLEGEIALVEADNASSLRVLLPLRGTGEGPKVEPMSAEEIKKVDALFLKWRKEWINRRKVYKELLGLLQDAGQVRDKMIFEDEQGISPDDEVAREVENGEFCQQGSARGPIRPTMTVKKVNTDTSVAKRSSSTPDPAEGKKKKVKKA</sequence>
<dbReference type="GO" id="GO:0000709">
    <property type="term" value="P:meiotic joint molecule formation"/>
    <property type="evidence" value="ECO:0007669"/>
    <property type="project" value="TreeGrafter"/>
</dbReference>
<evidence type="ECO:0000256" key="6">
    <source>
        <dbReference type="SAM" id="Coils"/>
    </source>
</evidence>
<name>A0A1Y1UAU7_9TREE</name>
<dbReference type="InterPro" id="IPR036388">
    <property type="entry name" value="WH-like_DNA-bd_sf"/>
</dbReference>
<dbReference type="FunCoup" id="A0A1Y1UAU7">
    <property type="interactions" value="200"/>
</dbReference>
<dbReference type="GO" id="GO:0007129">
    <property type="term" value="P:homologous chromosome pairing at meiosis"/>
    <property type="evidence" value="ECO:0007669"/>
    <property type="project" value="TreeGrafter"/>
</dbReference>
<evidence type="ECO:0000313" key="10">
    <source>
        <dbReference type="Proteomes" id="UP000193218"/>
    </source>
</evidence>
<evidence type="ECO:0000313" key="9">
    <source>
        <dbReference type="EMBL" id="ORX34637.1"/>
    </source>
</evidence>
<evidence type="ECO:0000259" key="8">
    <source>
        <dbReference type="Pfam" id="PF07106"/>
    </source>
</evidence>
<dbReference type="OrthoDB" id="272266at2759"/>
<keyword evidence="6" id="KW-0175">Coiled coil</keyword>
<accession>A0A1Y1UAU7</accession>
<feature type="coiled-coil region" evidence="6">
    <location>
        <begin position="89"/>
        <end position="123"/>
    </location>
</feature>
<comment type="caution">
    <text evidence="9">The sequence shown here is derived from an EMBL/GenBank/DDBJ whole genome shotgun (WGS) entry which is preliminary data.</text>
</comment>
<dbReference type="GO" id="GO:0000794">
    <property type="term" value="C:condensed nuclear chromosome"/>
    <property type="evidence" value="ECO:0007669"/>
    <property type="project" value="TreeGrafter"/>
</dbReference>
<dbReference type="InterPro" id="IPR010776">
    <property type="entry name" value="Hop2_WH_dom"/>
</dbReference>
<proteinExistence type="inferred from homology"/>
<gene>
    <name evidence="9" type="ORF">BD324DRAFT_123566</name>
</gene>
<dbReference type="RefSeq" id="XP_021868879.1">
    <property type="nucleotide sequence ID" value="XM_022011968.1"/>
</dbReference>
<evidence type="ECO:0000256" key="3">
    <source>
        <dbReference type="ARBA" id="ARBA00023172"/>
    </source>
</evidence>
<dbReference type="GeneID" id="33553776"/>
<feature type="domain" description="Homologous-pairing protein 2 winged helix" evidence="8">
    <location>
        <begin position="16"/>
        <end position="76"/>
    </location>
</feature>
<protein>
    <submittedName>
        <fullName evidence="9">Tat binding protein 1-interacting protein-domain-containing protein</fullName>
    </submittedName>
</protein>
<dbReference type="PANTHER" id="PTHR15938:SF0">
    <property type="entry name" value="HOMOLOGOUS-PAIRING PROTEIN 2 HOMOLOG"/>
    <property type="match status" value="1"/>
</dbReference>
<comment type="similarity">
    <text evidence="2">Belongs to the HOP2 family.</text>
</comment>
<keyword evidence="10" id="KW-1185">Reference proteome</keyword>
<dbReference type="Gene3D" id="1.10.10.10">
    <property type="entry name" value="Winged helix-like DNA-binding domain superfamily/Winged helix DNA-binding domain"/>
    <property type="match status" value="1"/>
</dbReference>
<dbReference type="Pfam" id="PF07106">
    <property type="entry name" value="WHD_TBPIP"/>
    <property type="match status" value="1"/>
</dbReference>
<organism evidence="9 10">
    <name type="scientific">Kockovaella imperatae</name>
    <dbReference type="NCBI Taxonomy" id="4999"/>
    <lineage>
        <taxon>Eukaryota</taxon>
        <taxon>Fungi</taxon>
        <taxon>Dikarya</taxon>
        <taxon>Basidiomycota</taxon>
        <taxon>Agaricomycotina</taxon>
        <taxon>Tremellomycetes</taxon>
        <taxon>Tremellales</taxon>
        <taxon>Cuniculitremaceae</taxon>
        <taxon>Kockovaella</taxon>
    </lineage>
</organism>
<dbReference type="AlphaFoldDB" id="A0A1Y1UAU7"/>
<dbReference type="GO" id="GO:0120230">
    <property type="term" value="F:recombinase activator activity"/>
    <property type="evidence" value="ECO:0007669"/>
    <property type="project" value="TreeGrafter"/>
</dbReference>
<dbReference type="EMBL" id="NBSH01000013">
    <property type="protein sequence ID" value="ORX34637.1"/>
    <property type="molecule type" value="Genomic_DNA"/>
</dbReference>
<evidence type="ECO:0000256" key="2">
    <source>
        <dbReference type="ARBA" id="ARBA00007922"/>
    </source>
</evidence>
<reference evidence="9 10" key="1">
    <citation type="submission" date="2017-03" db="EMBL/GenBank/DDBJ databases">
        <title>Widespread Adenine N6-methylation of Active Genes in Fungi.</title>
        <authorList>
            <consortium name="DOE Joint Genome Institute"/>
            <person name="Mondo S.J."/>
            <person name="Dannebaum R.O."/>
            <person name="Kuo R.C."/>
            <person name="Louie K.B."/>
            <person name="Bewick A.J."/>
            <person name="Labutti K."/>
            <person name="Haridas S."/>
            <person name="Kuo A."/>
            <person name="Salamov A."/>
            <person name="Ahrendt S.R."/>
            <person name="Lau R."/>
            <person name="Bowen B.P."/>
            <person name="Lipzen A."/>
            <person name="Sullivan W."/>
            <person name="Andreopoulos W.B."/>
            <person name="Clum A."/>
            <person name="Lindquist E."/>
            <person name="Daum C."/>
            <person name="Northen T.R."/>
            <person name="Ramamoorthy G."/>
            <person name="Schmitz R.J."/>
            <person name="Gryganskyi A."/>
            <person name="Culley D."/>
            <person name="Magnuson J."/>
            <person name="James T.Y."/>
            <person name="O'Malley M.A."/>
            <person name="Stajich J.E."/>
            <person name="Spatafora J.W."/>
            <person name="Visel A."/>
            <person name="Grigoriev I.V."/>
        </authorList>
    </citation>
    <scope>NUCLEOTIDE SEQUENCE [LARGE SCALE GENOMIC DNA]</scope>
    <source>
        <strain evidence="9 10">NRRL Y-17943</strain>
    </source>
</reference>
<evidence type="ECO:0000256" key="1">
    <source>
        <dbReference type="ARBA" id="ARBA00004123"/>
    </source>
</evidence>
<keyword evidence="5" id="KW-0469">Meiosis</keyword>
<keyword evidence="4" id="KW-0539">Nucleus</keyword>
<dbReference type="GO" id="GO:0120231">
    <property type="term" value="C:DNA recombinase auxiliary factor complex"/>
    <property type="evidence" value="ECO:0007669"/>
    <property type="project" value="TreeGrafter"/>
</dbReference>
<dbReference type="InParanoid" id="A0A1Y1UAU7"/>
<dbReference type="GO" id="GO:0010774">
    <property type="term" value="P:meiotic strand invasion involved in reciprocal meiotic recombination"/>
    <property type="evidence" value="ECO:0007669"/>
    <property type="project" value="TreeGrafter"/>
</dbReference>
<evidence type="ECO:0000256" key="7">
    <source>
        <dbReference type="SAM" id="MobiDB-lite"/>
    </source>
</evidence>
<evidence type="ECO:0000256" key="4">
    <source>
        <dbReference type="ARBA" id="ARBA00023242"/>
    </source>
</evidence>
<evidence type="ECO:0000256" key="5">
    <source>
        <dbReference type="ARBA" id="ARBA00023254"/>
    </source>
</evidence>
<feature type="compositionally biased region" description="Polar residues" evidence="7">
    <location>
        <begin position="249"/>
        <end position="261"/>
    </location>
</feature>
<dbReference type="STRING" id="4999.A0A1Y1UAU7"/>
<comment type="subcellular location">
    <subcellularLocation>
        <location evidence="1">Nucleus</location>
    </subcellularLocation>
</comment>
<dbReference type="PANTHER" id="PTHR15938">
    <property type="entry name" value="TBP-1 INTERACTING PROTEIN"/>
    <property type="match status" value="1"/>
</dbReference>
<keyword evidence="3" id="KW-0233">DNA recombination</keyword>
<dbReference type="Proteomes" id="UP000193218">
    <property type="component" value="Unassembled WGS sequence"/>
</dbReference>